<dbReference type="EMBL" id="BTSX01000005">
    <property type="protein sequence ID" value="GMT00515.1"/>
    <property type="molecule type" value="Genomic_DNA"/>
</dbReference>
<feature type="non-terminal residue" evidence="1">
    <location>
        <position position="67"/>
    </location>
</feature>
<keyword evidence="2" id="KW-1185">Reference proteome</keyword>
<protein>
    <submittedName>
        <fullName evidence="1">Uncharacterized protein</fullName>
    </submittedName>
</protein>
<accession>A0AAV5U126</accession>
<feature type="non-terminal residue" evidence="1">
    <location>
        <position position="1"/>
    </location>
</feature>
<evidence type="ECO:0000313" key="1">
    <source>
        <dbReference type="EMBL" id="GMT00515.1"/>
    </source>
</evidence>
<name>A0AAV5U126_9BILA</name>
<organism evidence="1 2">
    <name type="scientific">Pristionchus entomophagus</name>
    <dbReference type="NCBI Taxonomy" id="358040"/>
    <lineage>
        <taxon>Eukaryota</taxon>
        <taxon>Metazoa</taxon>
        <taxon>Ecdysozoa</taxon>
        <taxon>Nematoda</taxon>
        <taxon>Chromadorea</taxon>
        <taxon>Rhabditida</taxon>
        <taxon>Rhabditina</taxon>
        <taxon>Diplogasteromorpha</taxon>
        <taxon>Diplogasteroidea</taxon>
        <taxon>Neodiplogasteridae</taxon>
        <taxon>Pristionchus</taxon>
    </lineage>
</organism>
<proteinExistence type="predicted"/>
<reference evidence="1" key="1">
    <citation type="submission" date="2023-10" db="EMBL/GenBank/DDBJ databases">
        <title>Genome assembly of Pristionchus species.</title>
        <authorList>
            <person name="Yoshida K."/>
            <person name="Sommer R.J."/>
        </authorList>
    </citation>
    <scope>NUCLEOTIDE SEQUENCE</scope>
    <source>
        <strain evidence="1">RS0144</strain>
    </source>
</reference>
<dbReference type="Proteomes" id="UP001432027">
    <property type="component" value="Unassembled WGS sequence"/>
</dbReference>
<gene>
    <name evidence="1" type="ORF">PENTCL1PPCAC_22689</name>
</gene>
<comment type="caution">
    <text evidence="1">The sequence shown here is derived from an EMBL/GenBank/DDBJ whole genome shotgun (WGS) entry which is preliminary data.</text>
</comment>
<evidence type="ECO:0000313" key="2">
    <source>
        <dbReference type="Proteomes" id="UP001432027"/>
    </source>
</evidence>
<sequence length="67" mass="7579">DDNSAIERQRSKCPRIGCGREVPSNHFTLNELSSIDPTGVHMIIMNPIMEEIIEITRRAHPIPLQSL</sequence>
<dbReference type="AlphaFoldDB" id="A0AAV5U126"/>